<keyword evidence="3" id="KW-1185">Reference proteome</keyword>
<proteinExistence type="predicted"/>
<name>A0ABU1WMI0_9BURK</name>
<evidence type="ECO:0000313" key="3">
    <source>
        <dbReference type="Proteomes" id="UP001265700"/>
    </source>
</evidence>
<comment type="caution">
    <text evidence="2">The sequence shown here is derived from an EMBL/GenBank/DDBJ whole genome shotgun (WGS) entry which is preliminary data.</text>
</comment>
<protein>
    <submittedName>
        <fullName evidence="2">S-ribosylhomocysteine lyase LuxS involved in autoinducer biosynthesis</fullName>
    </submittedName>
</protein>
<gene>
    <name evidence="2" type="ORF">J2W49_002362</name>
</gene>
<dbReference type="Proteomes" id="UP001265700">
    <property type="component" value="Unassembled WGS sequence"/>
</dbReference>
<organism evidence="2 3">
    <name type="scientific">Hydrogenophaga palleronii</name>
    <dbReference type="NCBI Taxonomy" id="65655"/>
    <lineage>
        <taxon>Bacteria</taxon>
        <taxon>Pseudomonadati</taxon>
        <taxon>Pseudomonadota</taxon>
        <taxon>Betaproteobacteria</taxon>
        <taxon>Burkholderiales</taxon>
        <taxon>Comamonadaceae</taxon>
        <taxon>Hydrogenophaga</taxon>
    </lineage>
</organism>
<accession>A0ABU1WMI0</accession>
<sequence length="69" mass="7803">MRRLESCHADHGATLAPYIRGISHRETALNTTTAFTIRFSQAVHLPADQDHGRVQRQRPGQRFDVSMTS</sequence>
<dbReference type="RefSeq" id="WP_310315853.1">
    <property type="nucleotide sequence ID" value="NZ_JAVDWU010000004.1"/>
</dbReference>
<keyword evidence="2" id="KW-0456">Lyase</keyword>
<evidence type="ECO:0000256" key="1">
    <source>
        <dbReference type="SAM" id="MobiDB-lite"/>
    </source>
</evidence>
<dbReference type="EMBL" id="JAVDWU010000004">
    <property type="protein sequence ID" value="MDR7150404.1"/>
    <property type="molecule type" value="Genomic_DNA"/>
</dbReference>
<reference evidence="2 3" key="1">
    <citation type="submission" date="2023-07" db="EMBL/GenBank/DDBJ databases">
        <title>Sorghum-associated microbial communities from plants grown in Nebraska, USA.</title>
        <authorList>
            <person name="Schachtman D."/>
        </authorList>
    </citation>
    <scope>NUCLEOTIDE SEQUENCE [LARGE SCALE GENOMIC DNA]</scope>
    <source>
        <strain evidence="2 3">4249</strain>
    </source>
</reference>
<feature type="region of interest" description="Disordered" evidence="1">
    <location>
        <begin position="48"/>
        <end position="69"/>
    </location>
</feature>
<evidence type="ECO:0000313" key="2">
    <source>
        <dbReference type="EMBL" id="MDR7150404.1"/>
    </source>
</evidence>
<dbReference type="GO" id="GO:0016829">
    <property type="term" value="F:lyase activity"/>
    <property type="evidence" value="ECO:0007669"/>
    <property type="project" value="UniProtKB-KW"/>
</dbReference>